<name>A0A2P2PPA2_RHIMU</name>
<organism evidence="1">
    <name type="scientific">Rhizophora mucronata</name>
    <name type="common">Asiatic mangrove</name>
    <dbReference type="NCBI Taxonomy" id="61149"/>
    <lineage>
        <taxon>Eukaryota</taxon>
        <taxon>Viridiplantae</taxon>
        <taxon>Streptophyta</taxon>
        <taxon>Embryophyta</taxon>
        <taxon>Tracheophyta</taxon>
        <taxon>Spermatophyta</taxon>
        <taxon>Magnoliopsida</taxon>
        <taxon>eudicotyledons</taxon>
        <taxon>Gunneridae</taxon>
        <taxon>Pentapetalae</taxon>
        <taxon>rosids</taxon>
        <taxon>fabids</taxon>
        <taxon>Malpighiales</taxon>
        <taxon>Rhizophoraceae</taxon>
        <taxon>Rhizophora</taxon>
    </lineage>
</organism>
<accession>A0A2P2PPA2</accession>
<protein>
    <submittedName>
        <fullName evidence="1">Uncharacterized protein MANES_11G131600</fullName>
    </submittedName>
</protein>
<evidence type="ECO:0000313" key="1">
    <source>
        <dbReference type="EMBL" id="MBX56590.1"/>
    </source>
</evidence>
<dbReference type="AlphaFoldDB" id="A0A2P2PPA2"/>
<reference evidence="1" key="1">
    <citation type="submission" date="2018-02" db="EMBL/GenBank/DDBJ databases">
        <title>Rhizophora mucronata_Transcriptome.</title>
        <authorList>
            <person name="Meera S.P."/>
            <person name="Sreeshan A."/>
            <person name="Augustine A."/>
        </authorList>
    </citation>
    <scope>NUCLEOTIDE SEQUENCE</scope>
    <source>
        <tissue evidence="1">Leaf</tissue>
    </source>
</reference>
<proteinExistence type="predicted"/>
<sequence length="142" mass="15315">MIGHLPQHPTHHQLPFMNPLHSLTQFGVGNFGLNFPGATGQPDMVGFQMGSNSGMSNSIGVHQFPLIGSASTGLYPFQSHEGVEAMTSSRRVSQSAPVKMEDNQGLNIPRTFLGVTENHQYWGGNSWTDLPGLNSSSTSHLL</sequence>
<dbReference type="EMBL" id="GGEC01076106">
    <property type="protein sequence ID" value="MBX56590.1"/>
    <property type="molecule type" value="Transcribed_RNA"/>
</dbReference>